<dbReference type="AlphaFoldDB" id="A0AAV0DG27"/>
<dbReference type="CDD" id="cd00303">
    <property type="entry name" value="retropepsin_like"/>
    <property type="match status" value="1"/>
</dbReference>
<dbReference type="Pfam" id="PF03732">
    <property type="entry name" value="Retrotrans_gag"/>
    <property type="match status" value="1"/>
</dbReference>
<feature type="compositionally biased region" description="Polar residues" evidence="1">
    <location>
        <begin position="328"/>
        <end position="340"/>
    </location>
</feature>
<feature type="region of interest" description="Disordered" evidence="1">
    <location>
        <begin position="431"/>
        <end position="466"/>
    </location>
</feature>
<reference evidence="3" key="1">
    <citation type="submission" date="2022-07" db="EMBL/GenBank/DDBJ databases">
        <authorList>
            <person name="Macas J."/>
            <person name="Novak P."/>
            <person name="Neumann P."/>
        </authorList>
    </citation>
    <scope>NUCLEOTIDE SEQUENCE</scope>
</reference>
<gene>
    <name evidence="3" type="ORF">CEPIT_LOCUS14097</name>
</gene>
<feature type="compositionally biased region" description="Basic and acidic residues" evidence="1">
    <location>
        <begin position="431"/>
        <end position="445"/>
    </location>
</feature>
<accession>A0AAV0DG27</accession>
<dbReference type="PANTHER" id="PTHR33067:SF9">
    <property type="entry name" value="RNA-DIRECTED DNA POLYMERASE"/>
    <property type="match status" value="1"/>
</dbReference>
<name>A0AAV0DG27_9ASTE</name>
<keyword evidence="4" id="KW-1185">Reference proteome</keyword>
<dbReference type="InterPro" id="IPR005162">
    <property type="entry name" value="Retrotrans_gag_dom"/>
</dbReference>
<comment type="caution">
    <text evidence="3">The sequence shown here is derived from an EMBL/GenBank/DDBJ whole genome shotgun (WGS) entry which is preliminary data.</text>
</comment>
<feature type="domain" description="Retrotransposon gag" evidence="2">
    <location>
        <begin position="116"/>
        <end position="209"/>
    </location>
</feature>
<organism evidence="3 4">
    <name type="scientific">Cuscuta epithymum</name>
    <dbReference type="NCBI Taxonomy" id="186058"/>
    <lineage>
        <taxon>Eukaryota</taxon>
        <taxon>Viridiplantae</taxon>
        <taxon>Streptophyta</taxon>
        <taxon>Embryophyta</taxon>
        <taxon>Tracheophyta</taxon>
        <taxon>Spermatophyta</taxon>
        <taxon>Magnoliopsida</taxon>
        <taxon>eudicotyledons</taxon>
        <taxon>Gunneridae</taxon>
        <taxon>Pentapetalae</taxon>
        <taxon>asterids</taxon>
        <taxon>lamiids</taxon>
        <taxon>Solanales</taxon>
        <taxon>Convolvulaceae</taxon>
        <taxon>Cuscuteae</taxon>
        <taxon>Cuscuta</taxon>
        <taxon>Cuscuta subgen. Cuscuta</taxon>
    </lineage>
</organism>
<protein>
    <recommendedName>
        <fullName evidence="2">Retrotransposon gag domain-containing protein</fullName>
    </recommendedName>
</protein>
<proteinExistence type="predicted"/>
<dbReference type="Proteomes" id="UP001152523">
    <property type="component" value="Unassembled WGS sequence"/>
</dbReference>
<dbReference type="Gene3D" id="2.40.70.10">
    <property type="entry name" value="Acid Proteases"/>
    <property type="match status" value="1"/>
</dbReference>
<dbReference type="InterPro" id="IPR021109">
    <property type="entry name" value="Peptidase_aspartic_dom_sf"/>
</dbReference>
<evidence type="ECO:0000313" key="3">
    <source>
        <dbReference type="EMBL" id="CAH9097553.1"/>
    </source>
</evidence>
<feature type="region of interest" description="Disordered" evidence="1">
    <location>
        <begin position="328"/>
        <end position="349"/>
    </location>
</feature>
<sequence length="828" mass="93492">MLGRRSLNPDLIPLNDQVDLIGKRIKRSLKFASNPTMGDAQLMKEFGRPTVGVSPSCIVLSEAARNYDLKTVHYNQLPSFYGLSSEDALIFIRDFYGIIQNFPLQGVTEDELRMRCFPYTLKDAAKTWFMSLTPGSLRTWADVYNKFIGKYYSQSKTSELRRKIANFTQAEGEPFHEAWERFKMLLTQCPHHGYSLALQNQTFYDGLNQGCQAIVDNAAGGAMGEKTAEQTLELFEMLGANSQQKSVRGRTPGIYEVGASTELAIQISELSKQMKNMCTVMTTMSMSTPVVNAVPEGGFEQAHMMTSYNQGPRNDTFSNFYNSGWRNHPNLSWGNTQQSNQPPPPVQKKPALEDTLQTFMQISIQNQQANEQRFQRTEASLKKLEIQVGQIAESLQGHVQGKLPSHIEEAKVVTVLRSGKIIEKDERQPILKPPEEVEAENKELEAESVNEETGLHEAEDPYVPPKPYVPPVPFPNRLKSSKLSSSFEEIYKLLSKVNVNLPLLDVIKNMPAYAKFLKELSTRKRRYEPNEKVFVSKAVSDVLQKDLPPKLEDPGSFIININLGNSKSEKAMLDLGASINLMPYSVYLKLGLNELKSTTMSLQLADRSIRYPRGIIEDVLVQVDKLIIPADFVVLDMDDQCKHVKDMPILLGRPFMATTKTMIDVQNGKLTMSVLDETVEFSILKSMSMSVDSNSCFALDILDPIVSLDKSQEDGLENHAFEKEKVCKKCINCLHQKSILRKDFKPGIKVLLLDSRLRFLPGKIKFKWTGPYVIRQVFPDGAIELENPKSGNIFKVNGERVKRYSCSEDSVEQVESLELLWEHFCSCI</sequence>
<evidence type="ECO:0000256" key="1">
    <source>
        <dbReference type="SAM" id="MobiDB-lite"/>
    </source>
</evidence>
<evidence type="ECO:0000259" key="2">
    <source>
        <dbReference type="Pfam" id="PF03732"/>
    </source>
</evidence>
<evidence type="ECO:0000313" key="4">
    <source>
        <dbReference type="Proteomes" id="UP001152523"/>
    </source>
</evidence>
<dbReference type="PANTHER" id="PTHR33067">
    <property type="entry name" value="RNA-DIRECTED DNA POLYMERASE-RELATED"/>
    <property type="match status" value="1"/>
</dbReference>
<dbReference type="EMBL" id="CAMAPF010000094">
    <property type="protein sequence ID" value="CAH9097553.1"/>
    <property type="molecule type" value="Genomic_DNA"/>
</dbReference>